<dbReference type="NCBIfam" id="NF003843">
    <property type="entry name" value="PRK05422.1"/>
    <property type="match status" value="1"/>
</dbReference>
<dbReference type="SUPFAM" id="SSF74982">
    <property type="entry name" value="Small protein B (SmpB)"/>
    <property type="match status" value="1"/>
</dbReference>
<reference evidence="5" key="1">
    <citation type="journal article" date="2014" name="Int. J. Syst. Evol. Microbiol.">
        <title>Complete genome sequence of Corynebacterium casei LMG S-19264T (=DSM 44701T), isolated from a smear-ripened cheese.</title>
        <authorList>
            <consortium name="US DOE Joint Genome Institute (JGI-PGF)"/>
            <person name="Walter F."/>
            <person name="Albersmeier A."/>
            <person name="Kalinowski J."/>
            <person name="Ruckert C."/>
        </authorList>
    </citation>
    <scope>NUCLEOTIDE SEQUENCE</scope>
    <source>
        <strain evidence="5">CGMCC 1.15758</strain>
    </source>
</reference>
<dbReference type="Proteomes" id="UP000636949">
    <property type="component" value="Unassembled WGS sequence"/>
</dbReference>
<dbReference type="PANTHER" id="PTHR30308">
    <property type="entry name" value="TMRNA-BINDING COMPONENT OF TRANS-TRANSLATION TAGGING COMPLEX"/>
    <property type="match status" value="1"/>
</dbReference>
<evidence type="ECO:0000256" key="1">
    <source>
        <dbReference type="ARBA" id="ARBA00022490"/>
    </source>
</evidence>
<dbReference type="EMBL" id="BMJS01000014">
    <property type="protein sequence ID" value="GGF98468.1"/>
    <property type="molecule type" value="Genomic_DNA"/>
</dbReference>
<dbReference type="NCBIfam" id="TIGR00086">
    <property type="entry name" value="smpB"/>
    <property type="match status" value="1"/>
</dbReference>
<accession>A0A8J3E9D3</accession>
<comment type="subcellular location">
    <subcellularLocation>
        <location evidence="3">Cytoplasm</location>
    </subcellularLocation>
    <text evidence="3">The tmRNA-SmpB complex associates with stalled 70S ribosomes.</text>
</comment>
<keyword evidence="1 3" id="KW-0963">Cytoplasm</keyword>
<protein>
    <recommendedName>
        <fullName evidence="3">SsrA-binding protein</fullName>
    </recommendedName>
    <alternativeName>
        <fullName evidence="3">Small protein B</fullName>
    </alternativeName>
</protein>
<dbReference type="InterPro" id="IPR000037">
    <property type="entry name" value="SsrA-bd_prot"/>
</dbReference>
<sequence>MAKIKPKSTATSSMIAKNKKAFHEYLIEERFEAGIVLQGWEIKSIRAGRVQLTDSHIHVKNNEAWLFNALITPLHSASTHVVPVPAGTRKLLLHRREINKLLGKVDIKGYTIVPLAMYWKGSRVKIEIAIAKGKQLHDKRQASKEHDWKREKERLFKKS</sequence>
<reference evidence="5" key="2">
    <citation type="submission" date="2020-09" db="EMBL/GenBank/DDBJ databases">
        <authorList>
            <person name="Sun Q."/>
            <person name="Zhou Y."/>
        </authorList>
    </citation>
    <scope>NUCLEOTIDE SEQUENCE</scope>
    <source>
        <strain evidence="5">CGMCC 1.15758</strain>
    </source>
</reference>
<dbReference type="Pfam" id="PF01668">
    <property type="entry name" value="SmpB"/>
    <property type="match status" value="1"/>
</dbReference>
<dbReference type="InterPro" id="IPR020081">
    <property type="entry name" value="SsrA-bd_prot_CS"/>
</dbReference>
<evidence type="ECO:0000256" key="4">
    <source>
        <dbReference type="SAM" id="MobiDB-lite"/>
    </source>
</evidence>
<evidence type="ECO:0000256" key="3">
    <source>
        <dbReference type="HAMAP-Rule" id="MF_00023"/>
    </source>
</evidence>
<dbReference type="GO" id="GO:0005829">
    <property type="term" value="C:cytosol"/>
    <property type="evidence" value="ECO:0007669"/>
    <property type="project" value="TreeGrafter"/>
</dbReference>
<dbReference type="GO" id="GO:0003723">
    <property type="term" value="F:RNA binding"/>
    <property type="evidence" value="ECO:0007669"/>
    <property type="project" value="UniProtKB-UniRule"/>
</dbReference>
<comment type="similarity">
    <text evidence="3">Belongs to the SmpB family.</text>
</comment>
<gene>
    <name evidence="3 5" type="primary">smpB</name>
    <name evidence="5" type="ORF">GCM10010995_14660</name>
</gene>
<dbReference type="InterPro" id="IPR023620">
    <property type="entry name" value="SmpB"/>
</dbReference>
<dbReference type="PANTHER" id="PTHR30308:SF2">
    <property type="entry name" value="SSRA-BINDING PROTEIN"/>
    <property type="match status" value="1"/>
</dbReference>
<evidence type="ECO:0000313" key="6">
    <source>
        <dbReference type="Proteomes" id="UP000636949"/>
    </source>
</evidence>
<dbReference type="RefSeq" id="WP_117002699.1">
    <property type="nucleotide sequence ID" value="NZ_BMJS01000014.1"/>
</dbReference>
<proteinExistence type="inferred from homology"/>
<keyword evidence="2 3" id="KW-0694">RNA-binding</keyword>
<dbReference type="HAMAP" id="MF_00023">
    <property type="entry name" value="SmpB"/>
    <property type="match status" value="1"/>
</dbReference>
<dbReference type="CDD" id="cd09294">
    <property type="entry name" value="SmpB"/>
    <property type="match status" value="1"/>
</dbReference>
<dbReference type="Gene3D" id="2.40.280.10">
    <property type="match status" value="1"/>
</dbReference>
<evidence type="ECO:0000256" key="2">
    <source>
        <dbReference type="ARBA" id="ARBA00022884"/>
    </source>
</evidence>
<dbReference type="GO" id="GO:0070929">
    <property type="term" value="P:trans-translation"/>
    <property type="evidence" value="ECO:0007669"/>
    <property type="project" value="UniProtKB-UniRule"/>
</dbReference>
<dbReference type="GO" id="GO:0070930">
    <property type="term" value="P:trans-translation-dependent protein tagging"/>
    <property type="evidence" value="ECO:0007669"/>
    <property type="project" value="TreeGrafter"/>
</dbReference>
<organism evidence="5 6">
    <name type="scientific">Cysteiniphilum litorale</name>
    <dbReference type="NCBI Taxonomy" id="2056700"/>
    <lineage>
        <taxon>Bacteria</taxon>
        <taxon>Pseudomonadati</taxon>
        <taxon>Pseudomonadota</taxon>
        <taxon>Gammaproteobacteria</taxon>
        <taxon>Thiotrichales</taxon>
        <taxon>Fastidiosibacteraceae</taxon>
        <taxon>Cysteiniphilum</taxon>
    </lineage>
</organism>
<dbReference type="AlphaFoldDB" id="A0A8J3E9D3"/>
<comment type="caution">
    <text evidence="5">The sequence shown here is derived from an EMBL/GenBank/DDBJ whole genome shotgun (WGS) entry which is preliminary data.</text>
</comment>
<feature type="region of interest" description="Disordered" evidence="4">
    <location>
        <begin position="138"/>
        <end position="159"/>
    </location>
</feature>
<dbReference type="OrthoDB" id="9805462at2"/>
<comment type="function">
    <text evidence="3">Required for rescue of stalled ribosomes mediated by trans-translation. Binds to transfer-messenger RNA (tmRNA), required for stable association of tmRNA with ribosomes. tmRNA and SmpB together mimic tRNA shape, replacing the anticodon stem-loop with SmpB. tmRNA is encoded by the ssrA gene; the 2 termini fold to resemble tRNA(Ala) and it encodes a 'tag peptide', a short internal open reading frame. During trans-translation Ala-aminoacylated tmRNA acts like a tRNA, entering the A-site of stalled ribosomes, displacing the stalled mRNA. The ribosome then switches to translate the ORF on the tmRNA; the nascent peptide is terminated with the 'tag peptide' encoded by the tmRNA and targeted for degradation. The ribosome is freed to recommence translation, which seems to be the essential function of trans-translation.</text>
</comment>
<keyword evidence="6" id="KW-1185">Reference proteome</keyword>
<dbReference type="PROSITE" id="PS01317">
    <property type="entry name" value="SSRP"/>
    <property type="match status" value="1"/>
</dbReference>
<name>A0A8J3E9D3_9GAMM</name>
<evidence type="ECO:0000313" key="5">
    <source>
        <dbReference type="EMBL" id="GGF98468.1"/>
    </source>
</evidence>